<dbReference type="InterPro" id="IPR003737">
    <property type="entry name" value="GlcNAc_PI_deacetylase-related"/>
</dbReference>
<keyword evidence="2" id="KW-0067">ATP-binding</keyword>
<dbReference type="AlphaFoldDB" id="Q2MF13"/>
<protein>
    <submittedName>
        <fullName evidence="3">N-acetylglucosaminyl deacetylase, LmbE family</fullName>
    </submittedName>
    <submittedName>
        <fullName evidence="2">Putative amidase, TobN</fullName>
    </submittedName>
</protein>
<gene>
    <name evidence="2" type="primary">tobN</name>
    <name evidence="3" type="ORF">LX15_004979</name>
</gene>
<dbReference type="RefSeq" id="WP_253672096.1">
    <property type="nucleotide sequence ID" value="NZ_JAMTCP010000038.1"/>
</dbReference>
<dbReference type="Gene3D" id="3.40.50.10320">
    <property type="entry name" value="LmbE-like"/>
    <property type="match status" value="1"/>
</dbReference>
<evidence type="ECO:0000313" key="4">
    <source>
        <dbReference type="Proteomes" id="UP001205311"/>
    </source>
</evidence>
<accession>Q2MF13</accession>
<dbReference type="GO" id="GO:0016137">
    <property type="term" value="P:glycoside metabolic process"/>
    <property type="evidence" value="ECO:0007669"/>
    <property type="project" value="UniProtKB-ARBA"/>
</dbReference>
<keyword evidence="2" id="KW-0547">Nucleotide-binding</keyword>
<name>Q2MF13_STRSD</name>
<keyword evidence="2" id="KW-0378">Hydrolase</keyword>
<evidence type="ECO:0000313" key="2">
    <source>
        <dbReference type="EMBL" id="CAH18559.1"/>
    </source>
</evidence>
<dbReference type="Proteomes" id="UP001205311">
    <property type="component" value="Unassembled WGS sequence"/>
</dbReference>
<dbReference type="InterPro" id="IPR024078">
    <property type="entry name" value="LmbE-like_dom_sf"/>
</dbReference>
<dbReference type="Pfam" id="PF02585">
    <property type="entry name" value="PIG-L"/>
    <property type="match status" value="1"/>
</dbReference>
<dbReference type="EMBL" id="JAMTCP010000038">
    <property type="protein sequence ID" value="MCP2261258.1"/>
    <property type="molecule type" value="Genomic_DNA"/>
</dbReference>
<evidence type="ECO:0000313" key="3">
    <source>
        <dbReference type="EMBL" id="MCP2261258.1"/>
    </source>
</evidence>
<dbReference type="SUPFAM" id="SSF102588">
    <property type="entry name" value="LmbE-like"/>
    <property type="match status" value="1"/>
</dbReference>
<keyword evidence="2" id="KW-0347">Helicase</keyword>
<dbReference type="EMBL" id="AJ810851">
    <property type="protein sequence ID" value="CAH18559.1"/>
    <property type="molecule type" value="Genomic_DNA"/>
</dbReference>
<evidence type="ECO:0000256" key="1">
    <source>
        <dbReference type="ARBA" id="ARBA00022833"/>
    </source>
</evidence>
<proteinExistence type="predicted"/>
<reference evidence="3 4" key="2">
    <citation type="submission" date="2022-06" db="EMBL/GenBank/DDBJ databases">
        <title>Genomic Encyclopedia of Archaeal and Bacterial Type Strains, Phase II (KMG-II): from individual species to whole genera.</title>
        <authorList>
            <person name="Goeker M."/>
        </authorList>
    </citation>
    <scope>NUCLEOTIDE SEQUENCE [LARGE SCALE GENOMIC DNA]</scope>
    <source>
        <strain evidence="3 4">DSM 40477</strain>
    </source>
</reference>
<sequence>MRLTLLAPHPDDIALSVGGWLAGVGPRLRASGWRLDLVTVFSRSVYAPFAGDDARDEDAVSLLRLAEDLRFARSQRLRPSALGLPDCSCLGMDDESELVAPTATDPRKSIVDDVVARAVAGSAVVVAPLAVGGHVDHRLARDAVAEALGEIPCLWYEDLPYALDDAVPTPRSPVDGRTLRPWPVRITAQLPAKRAALACYRSQMSDTDIGEVLNYRPDGGAEPVERLWTSADLPPDLAGTLGLVDQDTPSPHLIPVNLEDK</sequence>
<reference evidence="2" key="1">
    <citation type="submission" date="2004-08" db="EMBL/GenBank/DDBJ databases">
        <title>Comparison of the gene clusters for the biosynthesis of the aminoglycoside antibiotics tobramycin-apramycin (Streptomyces tenebrarius DSM 40477), and hygromycin B (Streptomyces hygroscopicus subsp. hygroscopicus DSM 40578).</title>
        <authorList>
            <person name="Aboshanab K."/>
            <person name="Schmidt-Beissner H."/>
            <person name="Wehmeier U."/>
            <person name="Welzel K."/>
            <person name="Vente A."/>
            <person name="Piepersberg W."/>
        </authorList>
    </citation>
    <scope>NUCLEOTIDE SEQUENCE</scope>
    <source>
        <strain evidence="2">Type strain: DSM 40477</strain>
    </source>
</reference>
<keyword evidence="1" id="KW-0862">Zinc</keyword>
<organism evidence="2">
    <name type="scientific">Streptoalloteichus tenebrarius (strain ATCC 17920 / DSM 40477 / JCM 4838 / CBS 697.72 / NBRC 16177 / NCIMB 11028 / NRRL B-12390 / A12253. 1 / ISP 5477)</name>
    <name type="common">Streptomyces tenebrarius</name>
    <dbReference type="NCBI Taxonomy" id="1933"/>
    <lineage>
        <taxon>Bacteria</taxon>
        <taxon>Bacillati</taxon>
        <taxon>Actinomycetota</taxon>
        <taxon>Actinomycetes</taxon>
        <taxon>Pseudonocardiales</taxon>
        <taxon>Pseudonocardiaceae</taxon>
        <taxon>Streptoalloteichus</taxon>
    </lineage>
</organism>
<dbReference type="GO" id="GO:0004386">
    <property type="term" value="F:helicase activity"/>
    <property type="evidence" value="ECO:0007669"/>
    <property type="project" value="UniProtKB-KW"/>
</dbReference>
<keyword evidence="4" id="KW-1185">Reference proteome</keyword>